<feature type="region of interest" description="Disordered" evidence="1">
    <location>
        <begin position="133"/>
        <end position="174"/>
    </location>
</feature>
<name>A0AAE9Y9P8_9ACTN</name>
<organism evidence="2 3">
    <name type="scientific">Iamia majanohamensis</name>
    <dbReference type="NCBI Taxonomy" id="467976"/>
    <lineage>
        <taxon>Bacteria</taxon>
        <taxon>Bacillati</taxon>
        <taxon>Actinomycetota</taxon>
        <taxon>Acidimicrobiia</taxon>
        <taxon>Acidimicrobiales</taxon>
        <taxon>Iamiaceae</taxon>
        <taxon>Iamia</taxon>
    </lineage>
</organism>
<sequence length="174" mass="18705">MKVRTVEHVADLRRRPGSQRPVRLTVPAEALGPLGTSAAVVPPEGEVDLDAVGEATGVDVVVTGTLRFPWEGDCRRCLQPVSGTVEAEVREVFEPTPVEAETWPLDGDTVDLGPMLREVVLLTLPLVPLCSEDCSGPDPERFPTTVEGEGGADEGDDEAPPDPRWAALDELRFD</sequence>
<dbReference type="InterPro" id="IPR003772">
    <property type="entry name" value="YceD"/>
</dbReference>
<keyword evidence="3" id="KW-1185">Reference proteome</keyword>
<dbReference type="AlphaFoldDB" id="A0AAE9Y9P8"/>
<dbReference type="KEGG" id="ima:PO878_06620"/>
<evidence type="ECO:0000313" key="2">
    <source>
        <dbReference type="EMBL" id="WCO68401.1"/>
    </source>
</evidence>
<dbReference type="EMBL" id="CP116942">
    <property type="protein sequence ID" value="WCO68401.1"/>
    <property type="molecule type" value="Genomic_DNA"/>
</dbReference>
<feature type="compositionally biased region" description="Acidic residues" evidence="1">
    <location>
        <begin position="150"/>
        <end position="160"/>
    </location>
</feature>
<dbReference type="Proteomes" id="UP001216390">
    <property type="component" value="Chromosome"/>
</dbReference>
<gene>
    <name evidence="2" type="ORF">PO878_06620</name>
</gene>
<protein>
    <submittedName>
        <fullName evidence="2">DUF177 domain-containing protein</fullName>
    </submittedName>
</protein>
<evidence type="ECO:0000256" key="1">
    <source>
        <dbReference type="SAM" id="MobiDB-lite"/>
    </source>
</evidence>
<evidence type="ECO:0000313" key="3">
    <source>
        <dbReference type="Proteomes" id="UP001216390"/>
    </source>
</evidence>
<dbReference type="RefSeq" id="WP_272737918.1">
    <property type="nucleotide sequence ID" value="NZ_CP116942.1"/>
</dbReference>
<dbReference type="Pfam" id="PF02620">
    <property type="entry name" value="YceD"/>
    <property type="match status" value="1"/>
</dbReference>
<reference evidence="2" key="1">
    <citation type="submission" date="2023-01" db="EMBL/GenBank/DDBJ databases">
        <title>The diversity of Class Acidimicrobiia in South China Sea sediment environments and the proposal of Iamia marina sp. nov., a novel species of the genus Iamia.</title>
        <authorList>
            <person name="He Y."/>
            <person name="Tian X."/>
        </authorList>
    </citation>
    <scope>NUCLEOTIDE SEQUENCE</scope>
    <source>
        <strain evidence="2">DSM 19957</strain>
    </source>
</reference>
<accession>A0AAE9Y9P8</accession>
<proteinExistence type="predicted"/>